<dbReference type="Pfam" id="PF14576">
    <property type="entry name" value="SEO_N"/>
    <property type="match status" value="1"/>
</dbReference>
<evidence type="ECO:0008006" key="5">
    <source>
        <dbReference type="Google" id="ProtNLM"/>
    </source>
</evidence>
<name>A0A2N9GAY3_FAGSY</name>
<evidence type="ECO:0000256" key="1">
    <source>
        <dbReference type="SAM" id="MobiDB-lite"/>
    </source>
</evidence>
<evidence type="ECO:0000313" key="4">
    <source>
        <dbReference type="EMBL" id="SPC96732.1"/>
    </source>
</evidence>
<reference evidence="4" key="1">
    <citation type="submission" date="2018-02" db="EMBL/GenBank/DDBJ databases">
        <authorList>
            <person name="Cohen D.B."/>
            <person name="Kent A.D."/>
        </authorList>
    </citation>
    <scope>NUCLEOTIDE SEQUENCE</scope>
</reference>
<feature type="domain" description="Sieve element occlusion N-terminal" evidence="2">
    <location>
        <begin position="7"/>
        <end position="109"/>
    </location>
</feature>
<feature type="compositionally biased region" description="Low complexity" evidence="1">
    <location>
        <begin position="544"/>
        <end position="554"/>
    </location>
</feature>
<dbReference type="EMBL" id="OIVN01001695">
    <property type="protein sequence ID" value="SPC96732.1"/>
    <property type="molecule type" value="Genomic_DNA"/>
</dbReference>
<feature type="domain" description="Sieve element occlusion C-terminal" evidence="3">
    <location>
        <begin position="390"/>
        <end position="450"/>
    </location>
</feature>
<dbReference type="GO" id="GO:0010088">
    <property type="term" value="P:phloem development"/>
    <property type="evidence" value="ECO:0007669"/>
    <property type="project" value="InterPro"/>
</dbReference>
<dbReference type="AlphaFoldDB" id="A0A2N9GAY3"/>
<dbReference type="InterPro" id="IPR027944">
    <property type="entry name" value="SEO_C"/>
</dbReference>
<sequence>MQPTSANEKLDVESLLIIAENILNRATLAGTQETIEQWEEKTPKAGFSPPLCTLKLISYEMNCKAGPSDEIAHETTLSILEKLSSYSWDAKAVLTLANFALEYGEFCVACTNSAIGPTCQFSKNLEEASTTQLSCIFSDEDKKQELNDYAVKLNVILPKLKNQIAICKEQRAETEAYGKLVNLFRTSMEITEVLTGLIDPTNKMQPLIEGSTKELLHVEIDVLKTKNVLLFISDLDISDADISILRSISDKIGKEDHCKIVWIPFMEKWTKEQKDKFESLQSNMPGYIARYNLKIASCRFIKEQWHFKGKPLLVVLNSQGQVECENAMHMIRVYGVESYPFTRRSRRNSVEGKNVGLSSRQFTLSQEIPRWKGQATLVQNDTVLKEKGISIELVAVEKEKFERFWTSIESMFISKAQWKTETDDVGQEIQKLLSYKNESAWTVFTKGSSVLEWNRAVQGLCCKEGGGLELELKVELEGQAKRFIPKLESGRGRPWACGAYPRAGQWKAFLVGELELKVELEGQAKRPKCGRGRGVFLLGTVRDNSQSSSQPNPNSHDRDEG</sequence>
<gene>
    <name evidence="4" type="ORF">FSB_LOCUS24614</name>
</gene>
<proteinExistence type="predicted"/>
<protein>
    <recommendedName>
        <fullName evidence="5">Sieve element occlusion N-terminal domain-containing protein</fullName>
    </recommendedName>
</protein>
<dbReference type="InterPro" id="IPR039299">
    <property type="entry name" value="SEOA"/>
</dbReference>
<dbReference type="PANTHER" id="PTHR33232:SF18">
    <property type="entry name" value="PROTEIN SIEVE ELEMENT OCCLUSION B-LIKE"/>
    <property type="match status" value="1"/>
</dbReference>
<evidence type="ECO:0000259" key="2">
    <source>
        <dbReference type="Pfam" id="PF14576"/>
    </source>
</evidence>
<accession>A0A2N9GAY3</accession>
<dbReference type="Pfam" id="PF14577">
    <property type="entry name" value="SEO_C"/>
    <property type="match status" value="1"/>
</dbReference>
<dbReference type="InterPro" id="IPR027942">
    <property type="entry name" value="SEO_N"/>
</dbReference>
<organism evidence="4">
    <name type="scientific">Fagus sylvatica</name>
    <name type="common">Beechnut</name>
    <dbReference type="NCBI Taxonomy" id="28930"/>
    <lineage>
        <taxon>Eukaryota</taxon>
        <taxon>Viridiplantae</taxon>
        <taxon>Streptophyta</taxon>
        <taxon>Embryophyta</taxon>
        <taxon>Tracheophyta</taxon>
        <taxon>Spermatophyta</taxon>
        <taxon>Magnoliopsida</taxon>
        <taxon>eudicotyledons</taxon>
        <taxon>Gunneridae</taxon>
        <taxon>Pentapetalae</taxon>
        <taxon>rosids</taxon>
        <taxon>fabids</taxon>
        <taxon>Fagales</taxon>
        <taxon>Fagaceae</taxon>
        <taxon>Fagus</taxon>
    </lineage>
</organism>
<evidence type="ECO:0000259" key="3">
    <source>
        <dbReference type="Pfam" id="PF14577"/>
    </source>
</evidence>
<feature type="region of interest" description="Disordered" evidence="1">
    <location>
        <begin position="540"/>
        <end position="561"/>
    </location>
</feature>
<dbReference type="PANTHER" id="PTHR33232">
    <property type="entry name" value="PROTEIN SIEVE ELEMENT OCCLUSION B-LIKE"/>
    <property type="match status" value="1"/>
</dbReference>